<dbReference type="InterPro" id="IPR020422">
    <property type="entry name" value="TYR_PHOSPHATASE_DUAL_dom"/>
</dbReference>
<dbReference type="PROSITE" id="PS00383">
    <property type="entry name" value="TYR_PHOSPHATASE_1"/>
    <property type="match status" value="1"/>
</dbReference>
<dbReference type="Proteomes" id="UP001152798">
    <property type="component" value="Chromosome 3"/>
</dbReference>
<dbReference type="InterPro" id="IPR016130">
    <property type="entry name" value="Tyr_Pase_AS"/>
</dbReference>
<dbReference type="GO" id="GO:0004725">
    <property type="term" value="F:protein tyrosine phosphatase activity"/>
    <property type="evidence" value="ECO:0007669"/>
    <property type="project" value="UniProtKB-EC"/>
</dbReference>
<dbReference type="InterPro" id="IPR000387">
    <property type="entry name" value="Tyr_Pase_dom"/>
</dbReference>
<evidence type="ECO:0000313" key="8">
    <source>
        <dbReference type="EMBL" id="CAH1395445.1"/>
    </source>
</evidence>
<sequence length="403" mass="46412">MKTVARRITQTTNRNFKQDPDIVHVAEFLMNRFCLVTFKKNIMRQDTPQAHLFSIDDSLLYQGFFVDFGPLNLGLIYRYCLMVASKLNSKELSQKMIIHYTWMDPRKRANAGLLAATFAVLYLGLTPKKAWDILRIQKGNYEMSLSKIGYLPFRDAQPFTNKETIENTISIYDCLKAMDCAVVNNFVDFSDFLLGHYEAFQINGYSLLNWIVPSKLLALCNPSKESLSPLNINRLIRYFLHYNVGVVVRLNEATYSALRFTDVGIKHVDLYFDDGTVPPYEILCDFLNLVENSKQAVAVHCRAGLGRTGSLIAAYLMKHYRLTTKEAVAWLRICRPGSVISHQQAWLDAMQSQLWESGNIYRMNHSGLQERLTKHKLGIYSKNQIKVKKSSYLIKRKDSRRNS</sequence>
<dbReference type="SUPFAM" id="SSF52799">
    <property type="entry name" value="(Phosphotyrosine protein) phosphatases II"/>
    <property type="match status" value="2"/>
</dbReference>
<dbReference type="FunFam" id="3.90.190.10:FF:000006">
    <property type="entry name" value="Dual specificity protein phosphatase CDC14B"/>
    <property type="match status" value="1"/>
</dbReference>
<dbReference type="EMBL" id="OV725079">
    <property type="protein sequence ID" value="CAH1395445.1"/>
    <property type="molecule type" value="Genomic_DNA"/>
</dbReference>
<keyword evidence="5" id="KW-0812">Transmembrane</keyword>
<dbReference type="PROSITE" id="PS50056">
    <property type="entry name" value="TYR_PHOSPHATASE_2"/>
    <property type="match status" value="1"/>
</dbReference>
<dbReference type="SMART" id="SM00195">
    <property type="entry name" value="DSPc"/>
    <property type="match status" value="1"/>
</dbReference>
<proteinExistence type="inferred from homology"/>
<dbReference type="InterPro" id="IPR029021">
    <property type="entry name" value="Prot-tyrosine_phosphatase-like"/>
</dbReference>
<keyword evidence="4" id="KW-0904">Protein phosphatase</keyword>
<organism evidence="8 9">
    <name type="scientific">Nezara viridula</name>
    <name type="common">Southern green stink bug</name>
    <name type="synonym">Cimex viridulus</name>
    <dbReference type="NCBI Taxonomy" id="85310"/>
    <lineage>
        <taxon>Eukaryota</taxon>
        <taxon>Metazoa</taxon>
        <taxon>Ecdysozoa</taxon>
        <taxon>Arthropoda</taxon>
        <taxon>Hexapoda</taxon>
        <taxon>Insecta</taxon>
        <taxon>Pterygota</taxon>
        <taxon>Neoptera</taxon>
        <taxon>Paraneoptera</taxon>
        <taxon>Hemiptera</taxon>
        <taxon>Heteroptera</taxon>
        <taxon>Panheteroptera</taxon>
        <taxon>Pentatomomorpha</taxon>
        <taxon>Pentatomoidea</taxon>
        <taxon>Pentatomidae</taxon>
        <taxon>Pentatominae</taxon>
        <taxon>Nezara</taxon>
    </lineage>
</organism>
<feature type="transmembrane region" description="Helical" evidence="5">
    <location>
        <begin position="109"/>
        <end position="125"/>
    </location>
</feature>
<dbReference type="EC" id="3.1.3.48" evidence="2"/>
<dbReference type="InterPro" id="IPR050561">
    <property type="entry name" value="PTP"/>
</dbReference>
<evidence type="ECO:0000313" key="9">
    <source>
        <dbReference type="Proteomes" id="UP001152798"/>
    </source>
</evidence>
<evidence type="ECO:0000259" key="7">
    <source>
        <dbReference type="PROSITE" id="PS50056"/>
    </source>
</evidence>
<gene>
    <name evidence="8" type="ORF">NEZAVI_LOCUS5720</name>
</gene>
<keyword evidence="3" id="KW-0378">Hydrolase</keyword>
<dbReference type="OrthoDB" id="266663at2759"/>
<evidence type="ECO:0000256" key="4">
    <source>
        <dbReference type="ARBA" id="ARBA00022912"/>
    </source>
</evidence>
<dbReference type="InterPro" id="IPR003595">
    <property type="entry name" value="Tyr_Pase_cat"/>
</dbReference>
<dbReference type="InterPro" id="IPR029260">
    <property type="entry name" value="DSPn"/>
</dbReference>
<protein>
    <recommendedName>
        <fullName evidence="2">protein-tyrosine-phosphatase</fullName>
        <ecNumber evidence="2">3.1.3.48</ecNumber>
    </recommendedName>
</protein>
<dbReference type="CDD" id="cd14499">
    <property type="entry name" value="CDC14_C"/>
    <property type="match status" value="1"/>
</dbReference>
<dbReference type="InterPro" id="IPR044506">
    <property type="entry name" value="CDC14_C"/>
</dbReference>
<evidence type="ECO:0000256" key="3">
    <source>
        <dbReference type="ARBA" id="ARBA00022801"/>
    </source>
</evidence>
<dbReference type="CDD" id="cd17657">
    <property type="entry name" value="CDC14_N"/>
    <property type="match status" value="1"/>
</dbReference>
<evidence type="ECO:0000259" key="6">
    <source>
        <dbReference type="PROSITE" id="PS50054"/>
    </source>
</evidence>
<dbReference type="SMART" id="SM00404">
    <property type="entry name" value="PTPc_motif"/>
    <property type="match status" value="1"/>
</dbReference>
<keyword evidence="5" id="KW-1133">Transmembrane helix</keyword>
<evidence type="ECO:0000256" key="1">
    <source>
        <dbReference type="ARBA" id="ARBA00007315"/>
    </source>
</evidence>
<evidence type="ECO:0000256" key="2">
    <source>
        <dbReference type="ARBA" id="ARBA00013064"/>
    </source>
</evidence>
<feature type="domain" description="Tyrosine specific protein phosphatases" evidence="7">
    <location>
        <begin position="284"/>
        <end position="346"/>
    </location>
</feature>
<name>A0A9P0H4S3_NEZVI</name>
<keyword evidence="9" id="KW-1185">Reference proteome</keyword>
<reference evidence="8" key="1">
    <citation type="submission" date="2022-01" db="EMBL/GenBank/DDBJ databases">
        <authorList>
            <person name="King R."/>
        </authorList>
    </citation>
    <scope>NUCLEOTIDE SEQUENCE</scope>
</reference>
<dbReference type="AlphaFoldDB" id="A0A9P0H4S3"/>
<keyword evidence="5" id="KW-0472">Membrane</keyword>
<dbReference type="PROSITE" id="PS50054">
    <property type="entry name" value="TYR_PHOSPHATASE_DUAL"/>
    <property type="match status" value="1"/>
</dbReference>
<dbReference type="PANTHER" id="PTHR23339">
    <property type="entry name" value="TYROSINE SPECIFIC PROTEIN PHOSPHATASE AND DUAL SPECIFICITY PROTEIN PHOSPHATASE"/>
    <property type="match status" value="1"/>
</dbReference>
<feature type="domain" description="Tyrosine-protein phosphatase" evidence="6">
    <location>
        <begin position="204"/>
        <end position="360"/>
    </location>
</feature>
<dbReference type="Gene3D" id="3.90.190.10">
    <property type="entry name" value="Protein tyrosine phosphatase superfamily"/>
    <property type="match status" value="2"/>
</dbReference>
<dbReference type="Pfam" id="PF14671">
    <property type="entry name" value="DSPn"/>
    <property type="match status" value="1"/>
</dbReference>
<comment type="similarity">
    <text evidence="1">Belongs to the protein-tyrosine phosphatase family. Non-receptor class CDC14 subfamily.</text>
</comment>
<accession>A0A9P0H4S3</accession>
<dbReference type="Pfam" id="PF22785">
    <property type="entry name" value="Tc-R-P"/>
    <property type="match status" value="1"/>
</dbReference>
<evidence type="ECO:0000256" key="5">
    <source>
        <dbReference type="SAM" id="Phobius"/>
    </source>
</evidence>